<reference evidence="3" key="1">
    <citation type="journal article" date="2014" name="Science">
        <title>Ancient hybridizations among the ancestral genomes of bread wheat.</title>
        <authorList>
            <consortium name="International Wheat Genome Sequencing Consortium,"/>
            <person name="Marcussen T."/>
            <person name="Sandve S.R."/>
            <person name="Heier L."/>
            <person name="Spannagl M."/>
            <person name="Pfeifer M."/>
            <person name="Jakobsen K.S."/>
            <person name="Wulff B.B."/>
            <person name="Steuernagel B."/>
            <person name="Mayer K.F."/>
            <person name="Olsen O.A."/>
        </authorList>
    </citation>
    <scope>NUCLEOTIDE SEQUENCE [LARGE SCALE GENOMIC DNA]</scope>
    <source>
        <strain evidence="3">cv. AL8/78</strain>
    </source>
</reference>
<dbReference type="AlphaFoldDB" id="A0A453SLA3"/>
<evidence type="ECO:0000313" key="3">
    <source>
        <dbReference type="Proteomes" id="UP000015105"/>
    </source>
</evidence>
<name>A0A453SLA3_AEGTS</name>
<reference evidence="3" key="2">
    <citation type="journal article" date="2017" name="Nat. Plants">
        <title>The Aegilops tauschii genome reveals multiple impacts of transposons.</title>
        <authorList>
            <person name="Zhao G."/>
            <person name="Zou C."/>
            <person name="Li K."/>
            <person name="Wang K."/>
            <person name="Li T."/>
            <person name="Gao L."/>
            <person name="Zhang X."/>
            <person name="Wang H."/>
            <person name="Yang Z."/>
            <person name="Liu X."/>
            <person name="Jiang W."/>
            <person name="Mao L."/>
            <person name="Kong X."/>
            <person name="Jiao Y."/>
            <person name="Jia J."/>
        </authorList>
    </citation>
    <scope>NUCLEOTIDE SEQUENCE [LARGE SCALE GENOMIC DNA]</scope>
    <source>
        <strain evidence="3">cv. AL8/78</strain>
    </source>
</reference>
<proteinExistence type="predicted"/>
<reference evidence="2" key="4">
    <citation type="submission" date="2019-03" db="UniProtKB">
        <authorList>
            <consortium name="EnsemblPlants"/>
        </authorList>
    </citation>
    <scope>IDENTIFICATION</scope>
</reference>
<evidence type="ECO:0000256" key="1">
    <source>
        <dbReference type="SAM" id="MobiDB-lite"/>
    </source>
</evidence>
<sequence>RHHYAACPTHLSFSPLSRWRSRPTAAPDRRASVGRGVQTEGMGREEIQMRLAMAPSVSPCPSATVLATWTLDREMDALELEGQAYKFLRRRPGRGPHRGVALLALLDLRLCCWHCHKMSPRNRTGCC</sequence>
<dbReference type="Gramene" id="AET7Gv20990500.19">
    <property type="protein sequence ID" value="AET7Gv20990500.19"/>
    <property type="gene ID" value="AET7Gv20990500"/>
</dbReference>
<reference evidence="2" key="5">
    <citation type="journal article" date="2021" name="G3 (Bethesda)">
        <title>Aegilops tauschii genome assembly Aet v5.0 features greater sequence contiguity and improved annotation.</title>
        <authorList>
            <person name="Wang L."/>
            <person name="Zhu T."/>
            <person name="Rodriguez J.C."/>
            <person name="Deal K.R."/>
            <person name="Dubcovsky J."/>
            <person name="McGuire P.E."/>
            <person name="Lux T."/>
            <person name="Spannagl M."/>
            <person name="Mayer K.F.X."/>
            <person name="Baldrich P."/>
            <person name="Meyers B.C."/>
            <person name="Huo N."/>
            <person name="Gu Y.Q."/>
            <person name="Zhou H."/>
            <person name="Devos K.M."/>
            <person name="Bennetzen J.L."/>
            <person name="Unver T."/>
            <person name="Budak H."/>
            <person name="Gulick P.J."/>
            <person name="Galiba G."/>
            <person name="Kalapos B."/>
            <person name="Nelson D.R."/>
            <person name="Li P."/>
            <person name="You F.M."/>
            <person name="Luo M.C."/>
            <person name="Dvorak J."/>
        </authorList>
    </citation>
    <scope>NUCLEOTIDE SEQUENCE [LARGE SCALE GENOMIC DNA]</scope>
    <source>
        <strain evidence="2">cv. AL8/78</strain>
    </source>
</reference>
<organism evidence="2 3">
    <name type="scientific">Aegilops tauschii subsp. strangulata</name>
    <name type="common">Goatgrass</name>
    <dbReference type="NCBI Taxonomy" id="200361"/>
    <lineage>
        <taxon>Eukaryota</taxon>
        <taxon>Viridiplantae</taxon>
        <taxon>Streptophyta</taxon>
        <taxon>Embryophyta</taxon>
        <taxon>Tracheophyta</taxon>
        <taxon>Spermatophyta</taxon>
        <taxon>Magnoliopsida</taxon>
        <taxon>Liliopsida</taxon>
        <taxon>Poales</taxon>
        <taxon>Poaceae</taxon>
        <taxon>BOP clade</taxon>
        <taxon>Pooideae</taxon>
        <taxon>Triticodae</taxon>
        <taxon>Triticeae</taxon>
        <taxon>Triticinae</taxon>
        <taxon>Aegilops</taxon>
    </lineage>
</organism>
<protein>
    <submittedName>
        <fullName evidence="2">Uncharacterized protein</fullName>
    </submittedName>
</protein>
<dbReference type="Proteomes" id="UP000015105">
    <property type="component" value="Chromosome 7D"/>
</dbReference>
<evidence type="ECO:0000313" key="2">
    <source>
        <dbReference type="EnsemblPlants" id="AET7Gv20990500.19"/>
    </source>
</evidence>
<feature type="region of interest" description="Disordered" evidence="1">
    <location>
        <begin position="18"/>
        <end position="42"/>
    </location>
</feature>
<reference evidence="2" key="3">
    <citation type="journal article" date="2017" name="Nature">
        <title>Genome sequence of the progenitor of the wheat D genome Aegilops tauschii.</title>
        <authorList>
            <person name="Luo M.C."/>
            <person name="Gu Y.Q."/>
            <person name="Puiu D."/>
            <person name="Wang H."/>
            <person name="Twardziok S.O."/>
            <person name="Deal K.R."/>
            <person name="Huo N."/>
            <person name="Zhu T."/>
            <person name="Wang L."/>
            <person name="Wang Y."/>
            <person name="McGuire P.E."/>
            <person name="Liu S."/>
            <person name="Long H."/>
            <person name="Ramasamy R.K."/>
            <person name="Rodriguez J.C."/>
            <person name="Van S.L."/>
            <person name="Yuan L."/>
            <person name="Wang Z."/>
            <person name="Xia Z."/>
            <person name="Xiao L."/>
            <person name="Anderson O.D."/>
            <person name="Ouyang S."/>
            <person name="Liang Y."/>
            <person name="Zimin A.V."/>
            <person name="Pertea G."/>
            <person name="Qi P."/>
            <person name="Bennetzen J.L."/>
            <person name="Dai X."/>
            <person name="Dawson M.W."/>
            <person name="Muller H.G."/>
            <person name="Kugler K."/>
            <person name="Rivarola-Duarte L."/>
            <person name="Spannagl M."/>
            <person name="Mayer K.F.X."/>
            <person name="Lu F.H."/>
            <person name="Bevan M.W."/>
            <person name="Leroy P."/>
            <person name="Li P."/>
            <person name="You F.M."/>
            <person name="Sun Q."/>
            <person name="Liu Z."/>
            <person name="Lyons E."/>
            <person name="Wicker T."/>
            <person name="Salzberg S.L."/>
            <person name="Devos K.M."/>
            <person name="Dvorak J."/>
        </authorList>
    </citation>
    <scope>NUCLEOTIDE SEQUENCE [LARGE SCALE GENOMIC DNA]</scope>
    <source>
        <strain evidence="2">cv. AL8/78</strain>
    </source>
</reference>
<keyword evidence="3" id="KW-1185">Reference proteome</keyword>
<dbReference type="EnsemblPlants" id="AET7Gv20990500.19">
    <property type="protein sequence ID" value="AET7Gv20990500.19"/>
    <property type="gene ID" value="AET7Gv20990500"/>
</dbReference>
<accession>A0A453SLA3</accession>